<feature type="region of interest" description="Disordered" evidence="1">
    <location>
        <begin position="151"/>
        <end position="222"/>
    </location>
</feature>
<keyword evidence="3" id="KW-1185">Reference proteome</keyword>
<dbReference type="Pfam" id="PF11360">
    <property type="entry name" value="DUF3110"/>
    <property type="match status" value="1"/>
</dbReference>
<organism evidence="2 3">
    <name type="scientific">Triparma verrucosa</name>
    <dbReference type="NCBI Taxonomy" id="1606542"/>
    <lineage>
        <taxon>Eukaryota</taxon>
        <taxon>Sar</taxon>
        <taxon>Stramenopiles</taxon>
        <taxon>Ochrophyta</taxon>
        <taxon>Bolidophyceae</taxon>
        <taxon>Parmales</taxon>
        <taxon>Triparmaceae</taxon>
        <taxon>Triparma</taxon>
    </lineage>
</organism>
<comment type="caution">
    <text evidence="2">The sequence shown here is derived from an EMBL/GenBank/DDBJ whole genome shotgun (WGS) entry which is preliminary data.</text>
</comment>
<dbReference type="AlphaFoldDB" id="A0A9W7EZ52"/>
<evidence type="ECO:0000256" key="1">
    <source>
        <dbReference type="SAM" id="MobiDB-lite"/>
    </source>
</evidence>
<dbReference type="EMBL" id="BRXX01000196">
    <property type="protein sequence ID" value="GMH97143.1"/>
    <property type="molecule type" value="Genomic_DNA"/>
</dbReference>
<dbReference type="InterPro" id="IPR021503">
    <property type="entry name" value="DUF3110"/>
</dbReference>
<gene>
    <name evidence="2" type="ORF">TrVE_jg7831</name>
</gene>
<name>A0A9W7EZ52_9STRA</name>
<feature type="compositionally biased region" description="Acidic residues" evidence="1">
    <location>
        <begin position="201"/>
        <end position="222"/>
    </location>
</feature>
<protein>
    <submittedName>
        <fullName evidence="2">Uncharacterized protein</fullName>
    </submittedName>
</protein>
<proteinExistence type="predicted"/>
<evidence type="ECO:0000313" key="2">
    <source>
        <dbReference type="EMBL" id="GMH97143.1"/>
    </source>
</evidence>
<dbReference type="Proteomes" id="UP001165160">
    <property type="component" value="Unassembled WGS sequence"/>
</dbReference>
<reference evidence="3" key="1">
    <citation type="journal article" date="2023" name="Commun. Biol.">
        <title>Genome analysis of Parmales, the sister group of diatoms, reveals the evolutionary specialization of diatoms from phago-mixotrophs to photoautotrophs.</title>
        <authorList>
            <person name="Ban H."/>
            <person name="Sato S."/>
            <person name="Yoshikawa S."/>
            <person name="Yamada K."/>
            <person name="Nakamura Y."/>
            <person name="Ichinomiya M."/>
            <person name="Sato N."/>
            <person name="Blanc-Mathieu R."/>
            <person name="Endo H."/>
            <person name="Kuwata A."/>
            <person name="Ogata H."/>
        </authorList>
    </citation>
    <scope>NUCLEOTIDE SEQUENCE [LARGE SCALE GENOMIC DNA]</scope>
    <source>
        <strain evidence="3">NIES 3699</strain>
    </source>
</reference>
<accession>A0A9W7EZ52</accession>
<feature type="compositionally biased region" description="Basic and acidic residues" evidence="1">
    <location>
        <begin position="157"/>
        <end position="173"/>
    </location>
</feature>
<sequence>MLLMALVQTQSFLVPTQRPRRAFTPATPATPALRALEKNDDSSFDVLRKRISQMQETNGDSPKLRDCYCIMFNPRSDDEGIHTIEVPAGSGQNVLLAFEAKEDCVRFALVLEAQGFFNPCAEKLMFEEVESFCSGGGGPNVSLQVVKAGEPLTPPEMNKENIDFVPKDPDEGGKGGIRKARTVDDDLSSLRASLNRSFELSGEDGGDGDGDGDSDGGNDDFS</sequence>
<evidence type="ECO:0000313" key="3">
    <source>
        <dbReference type="Proteomes" id="UP001165160"/>
    </source>
</evidence>